<accession>A0A506PMJ5</accession>
<dbReference type="Pfam" id="PF21544">
    <property type="entry name" value="PorZ_N_b_propeller"/>
    <property type="match status" value="1"/>
</dbReference>
<dbReference type="Proteomes" id="UP000317332">
    <property type="component" value="Unassembled WGS sequence"/>
</dbReference>
<evidence type="ECO:0000313" key="4">
    <source>
        <dbReference type="Proteomes" id="UP000317332"/>
    </source>
</evidence>
<organism evidence="3 4">
    <name type="scientific">Paucihalobacter ruber</name>
    <dbReference type="NCBI Taxonomy" id="2567861"/>
    <lineage>
        <taxon>Bacteria</taxon>
        <taxon>Pseudomonadati</taxon>
        <taxon>Bacteroidota</taxon>
        <taxon>Flavobacteriia</taxon>
        <taxon>Flavobacteriales</taxon>
        <taxon>Flavobacteriaceae</taxon>
        <taxon>Paucihalobacter</taxon>
    </lineage>
</organism>
<dbReference type="AlphaFoldDB" id="A0A506PMJ5"/>
<dbReference type="InterPro" id="IPR015943">
    <property type="entry name" value="WD40/YVTN_repeat-like_dom_sf"/>
</dbReference>
<feature type="chain" id="PRO_5021277022" evidence="1">
    <location>
        <begin position="20"/>
        <end position="794"/>
    </location>
</feature>
<dbReference type="SUPFAM" id="SSF101898">
    <property type="entry name" value="NHL repeat"/>
    <property type="match status" value="1"/>
</dbReference>
<dbReference type="SUPFAM" id="SSF50998">
    <property type="entry name" value="Quinoprotein alcohol dehydrogenase-like"/>
    <property type="match status" value="1"/>
</dbReference>
<feature type="domain" description="PorZ N-terminal beta-propeller" evidence="2">
    <location>
        <begin position="45"/>
        <end position="207"/>
    </location>
</feature>
<dbReference type="OrthoDB" id="9807410at2"/>
<evidence type="ECO:0000259" key="2">
    <source>
        <dbReference type="Pfam" id="PF21544"/>
    </source>
</evidence>
<evidence type="ECO:0000256" key="1">
    <source>
        <dbReference type="SAM" id="SignalP"/>
    </source>
</evidence>
<dbReference type="Gene3D" id="2.130.10.10">
    <property type="entry name" value="YVTN repeat-like/Quinoprotein amine dehydrogenase"/>
    <property type="match status" value="2"/>
</dbReference>
<dbReference type="Gene3D" id="2.60.40.4070">
    <property type="match status" value="1"/>
</dbReference>
<feature type="signal peptide" evidence="1">
    <location>
        <begin position="1"/>
        <end position="19"/>
    </location>
</feature>
<sequence length="794" mass="87802">MKKAFFLGCFVALCFSAFGQNFSNLWEAHFSYNKIVGVRAGDSKIYAASENVLFVYDTQTNETFNITTVDGLSGEFISAIEYSEEFRLLIIGYTNGLIEIYSEANGTILPVVDILERETISPGLKTINHFNEHEGLMYIATGFGIVVYNLESLEFGDTYFIGLGASQVAVEQTAVLNGFIYAACRDNAAIKFADLSNPNLIDFAQWQTISSGNFITMDVVNNRLYTTRSNNTFNEIVNNTLQLRFSFPSVPRDTKAAGEILVVTINNTILLLDGNGVVTSSFGVNPDFQTTYNSAVVFSEFLYIGTENLGLLKIQLSDFNNIQAILPNGPLRNDPFKINAFSGQVWVTYGDHTAFYNPFPLRSRGLNYRIDDTWNSIPFEGLQNARNLTYIAANPFNNRQVFISAFQDGLLELNNFESTVLFNQTNSGLESLIDPNAPNFVSIRVNGLSFDRTGKLWSITSLVERPLKSYDPATGNWQSYSFAQLIENPITGENGFGDLVVDNNGTKWIGSKRNGLIAYNENVSGTPILKIDSQSQNMPNISVEAIALDNRNQLWIGTVNGLRVLFNTANIFNTPNPSVNSIIIDERGVPRELLLDELITDIKVDGSNNKWVGTLSSGVFYFSQDGQQTIFHFTRDNSPLPSNQINDIAVDDVNGVVYFATSRGLVAFTSGSSAPEETLGEAFVYPNPVRPEYDILGDNNLNDINRGVKIKGLTENVNIKITDVEGNLVAEAQSRRNLRNSRAGFNMAIDGGIAIWNGRNLANNIVASGVYLILITDLDSFETKVLKLLIIRGK</sequence>
<reference evidence="3 4" key="1">
    <citation type="submission" date="2019-06" db="EMBL/GenBank/DDBJ databases">
        <title>Flavobacteriaceae Paucihalobacterium erythroidium CWB-1, complete genome.</title>
        <authorList>
            <person name="Wu S."/>
        </authorList>
    </citation>
    <scope>NUCLEOTIDE SEQUENCE [LARGE SCALE GENOMIC DNA]</scope>
    <source>
        <strain evidence="3 4">CWB-1</strain>
    </source>
</reference>
<dbReference type="RefSeq" id="WP_140989171.1">
    <property type="nucleotide sequence ID" value="NZ_VHIQ01000002.1"/>
</dbReference>
<dbReference type="EMBL" id="VHIQ01000002">
    <property type="protein sequence ID" value="TPV34748.1"/>
    <property type="molecule type" value="Genomic_DNA"/>
</dbReference>
<evidence type="ECO:0000313" key="3">
    <source>
        <dbReference type="EMBL" id="TPV34748.1"/>
    </source>
</evidence>
<protein>
    <submittedName>
        <fullName evidence="3">ABC transporter substrate-binding protein</fullName>
    </submittedName>
</protein>
<comment type="caution">
    <text evidence="3">The sequence shown here is derived from an EMBL/GenBank/DDBJ whole genome shotgun (WGS) entry which is preliminary data.</text>
</comment>
<gene>
    <name evidence="3" type="ORF">FJ651_04245</name>
</gene>
<dbReference type="InterPro" id="IPR048954">
    <property type="entry name" value="PorZ_N"/>
</dbReference>
<keyword evidence="4" id="KW-1185">Reference proteome</keyword>
<keyword evidence="1" id="KW-0732">Signal</keyword>
<dbReference type="InterPro" id="IPR011047">
    <property type="entry name" value="Quinoprotein_ADH-like_sf"/>
</dbReference>
<proteinExistence type="predicted"/>
<name>A0A506PMJ5_9FLAO</name>